<evidence type="ECO:0000313" key="2">
    <source>
        <dbReference type="EMBL" id="CDZ78175.1"/>
    </source>
</evidence>
<proteinExistence type="predicted"/>
<sequence length="732" mass="83001">MSGFNESLRRTSPVMDGNGILRCYNMFPTQFGSIQAMTAYLPHLREMGFNAVWTNPLQTPGNVEGLFKRDKTNGVRAYNQVSRSLYAMTDCDTISPYFSSAPPDADLDTKKEMDLIAMQEFTQTARENGLVSMFDLVLNHVSVDSRHREENPHWFNAKPHPDFKDAIAFDYSNPEIRAEIIEKFWKPYIFKYMIEYGYEGVRVDAVGYINPELRRELYEYIYMLAEKYDKPRPVILDELLFSGGDINEVVDKLLLPNEGPTHVTRSTYYAHRDQYGGLDEWFKMEEGVKSQDVFLNNKKQPRPNAKGGCIAFCGNHDHNSLAMTILEEMAEGRLHNYNALKTAKERLKSESNYDEATGSIFLYSFVVDIQNEIAAGNPDTIAEVEKRMREKIALCALSSSGGWYALSGDESGDLLAKPVFRRANAPEQTYYAQRTHKILSSQHEDYAKAMEVIVEMARQNIQSETAGKVFNESDPQTQGRLLVPYIETLRNQINCGDTVVCDKFSAQLRAKGVNINFGENDYIPNPRTPENGWQGRHDMTDFMRQINTILAALPTSNFNFWSEVIPIPSKPNLMAVVRKNGEGFSAPTDLVIVNLDPSKKVELTKDDIYQLACNFQKRVIPQFTYFDDGREPQNNWHSGNPDFNIAYQSVMSCMETKNIYVDSSITTKFPSNVVTPFNMFQPQPKAKANIAKMAQMSQEDTTTIEDGPGAKSHDKKEVDTQEGVTITTKVSS</sequence>
<dbReference type="EMBL" id="CCSB01000003">
    <property type="protein sequence ID" value="CDZ78175.1"/>
    <property type="molecule type" value="Genomic_DNA"/>
</dbReference>
<dbReference type="InterPro" id="IPR017853">
    <property type="entry name" value="GH"/>
</dbReference>
<dbReference type="STRING" id="1034943.BN59_02483"/>
<dbReference type="Gene3D" id="3.20.20.80">
    <property type="entry name" value="Glycosidases"/>
    <property type="match status" value="1"/>
</dbReference>
<accession>A0A078KUN9</accession>
<gene>
    <name evidence="2" type="ORF">BN59_02483</name>
</gene>
<protein>
    <submittedName>
        <fullName evidence="2">Alpha amylase, catalytic domain</fullName>
    </submittedName>
</protein>
<organism evidence="2 3">
    <name type="scientific">Legionella massiliensis</name>
    <dbReference type="NCBI Taxonomy" id="1034943"/>
    <lineage>
        <taxon>Bacteria</taxon>
        <taxon>Pseudomonadati</taxon>
        <taxon>Pseudomonadota</taxon>
        <taxon>Gammaproteobacteria</taxon>
        <taxon>Legionellales</taxon>
        <taxon>Legionellaceae</taxon>
        <taxon>Legionella</taxon>
    </lineage>
</organism>
<reference evidence="2 3" key="1">
    <citation type="submission" date="2014-06" db="EMBL/GenBank/DDBJ databases">
        <authorList>
            <person name="Urmite Genomes Urmite Genomes"/>
        </authorList>
    </citation>
    <scope>NUCLEOTIDE SEQUENCE [LARGE SCALE GENOMIC DNA]</scope>
</reference>
<dbReference type="Proteomes" id="UP000044071">
    <property type="component" value="Unassembled WGS sequence"/>
</dbReference>
<dbReference type="OrthoDB" id="9805159at2"/>
<feature type="compositionally biased region" description="Polar residues" evidence="1">
    <location>
        <begin position="722"/>
        <end position="732"/>
    </location>
</feature>
<evidence type="ECO:0000313" key="3">
    <source>
        <dbReference type="Proteomes" id="UP000044071"/>
    </source>
</evidence>
<dbReference type="AlphaFoldDB" id="A0A078KUN9"/>
<feature type="region of interest" description="Disordered" evidence="1">
    <location>
        <begin position="697"/>
        <end position="732"/>
    </location>
</feature>
<dbReference type="SUPFAM" id="SSF51445">
    <property type="entry name" value="(Trans)glycosidases"/>
    <property type="match status" value="1"/>
</dbReference>
<dbReference type="PANTHER" id="PTHR10357">
    <property type="entry name" value="ALPHA-AMYLASE FAMILY MEMBER"/>
    <property type="match status" value="1"/>
</dbReference>
<evidence type="ECO:0000256" key="1">
    <source>
        <dbReference type="SAM" id="MobiDB-lite"/>
    </source>
</evidence>
<dbReference type="RefSeq" id="WP_043874708.1">
    <property type="nucleotide sequence ID" value="NZ_CCVW01000003.1"/>
</dbReference>
<dbReference type="eggNOG" id="COG0366">
    <property type="taxonomic scope" value="Bacteria"/>
</dbReference>
<name>A0A078KUN9_9GAMM</name>
<keyword evidence="3" id="KW-1185">Reference proteome</keyword>